<dbReference type="AlphaFoldDB" id="A0A3P3ZR98"/>
<evidence type="ECO:0000256" key="1">
    <source>
        <dbReference type="SAM" id="Phobius"/>
    </source>
</evidence>
<proteinExistence type="predicted"/>
<dbReference type="EMBL" id="UOYP01000569">
    <property type="protein sequence ID" value="VAY89305.1"/>
    <property type="molecule type" value="Genomic_DNA"/>
</dbReference>
<feature type="transmembrane region" description="Helical" evidence="1">
    <location>
        <begin position="97"/>
        <end position="120"/>
    </location>
</feature>
<feature type="transmembrane region" description="Helical" evidence="1">
    <location>
        <begin position="30"/>
        <end position="50"/>
    </location>
</feature>
<evidence type="ECO:0008006" key="3">
    <source>
        <dbReference type="Google" id="ProtNLM"/>
    </source>
</evidence>
<dbReference type="NCBIfam" id="NF041043">
    <property type="entry name" value="BPSS1780_fam"/>
    <property type="match status" value="1"/>
</dbReference>
<evidence type="ECO:0000313" key="2">
    <source>
        <dbReference type="EMBL" id="VAY89305.1"/>
    </source>
</evidence>
<keyword evidence="1" id="KW-1133">Transmembrane helix</keyword>
<sequence length="255" mass="27918">MAPLTPRQVPLWHGALWIRQGAHTVLHSPIGWMTSLVLWFAFILVCSLFPMLGPVFFSLSLPALFAGMMAGCAAVEQGRSLKIPHLLSGFKSSSRRLFQLGMVNIAGETLLTLVLVLWGGQQMMDLQNLSLDGAENLEQLRVAMFSLTPLFITLVLLQLALLMMGWFAPALLRFTALSTLEALTLSTQGCLVNLPAFLLFTLIMGILLAIATFLSFALPWISGLIGFFMVALIIASVYASYRDVFHEAPLPPITP</sequence>
<feature type="transmembrane region" description="Helical" evidence="1">
    <location>
        <begin position="190"/>
        <end position="214"/>
    </location>
</feature>
<organism evidence="2">
    <name type="scientific">mine drainage metagenome</name>
    <dbReference type="NCBI Taxonomy" id="410659"/>
    <lineage>
        <taxon>unclassified sequences</taxon>
        <taxon>metagenomes</taxon>
        <taxon>ecological metagenomes</taxon>
    </lineage>
</organism>
<name>A0A3P3ZR98_9ZZZZ</name>
<feature type="transmembrane region" description="Helical" evidence="1">
    <location>
        <begin position="140"/>
        <end position="169"/>
    </location>
</feature>
<protein>
    <recommendedName>
        <fullName evidence="3">Transmembrane protein</fullName>
    </recommendedName>
</protein>
<keyword evidence="1" id="KW-0812">Transmembrane</keyword>
<dbReference type="InterPro" id="IPR047798">
    <property type="entry name" value="BPSS1780-like"/>
</dbReference>
<accession>A0A3P3ZR98</accession>
<keyword evidence="1" id="KW-0472">Membrane</keyword>
<feature type="transmembrane region" description="Helical" evidence="1">
    <location>
        <begin position="220"/>
        <end position="241"/>
    </location>
</feature>
<reference evidence="2" key="1">
    <citation type="submission" date="2018-10" db="EMBL/GenBank/DDBJ databases">
        <authorList>
            <person name="Plewniak F."/>
        </authorList>
    </citation>
    <scope>NUCLEOTIDE SEQUENCE</scope>
</reference>
<gene>
    <name evidence="2" type="ORF">CARN8_6100002</name>
</gene>